<proteinExistence type="predicted"/>
<reference evidence="2 3" key="1">
    <citation type="submission" date="2014-02" db="EMBL/GenBank/DDBJ databases">
        <title>The genome sequence of Colletotrichum nymphaeae SA-01.</title>
        <authorList>
            <person name="Baroncelli R."/>
            <person name="Thon M.R."/>
        </authorList>
    </citation>
    <scope>NUCLEOTIDE SEQUENCE [LARGE SCALE GENOMIC DNA]</scope>
    <source>
        <strain evidence="2 3">SA-01</strain>
    </source>
</reference>
<evidence type="ECO:0000256" key="1">
    <source>
        <dbReference type="SAM" id="MobiDB-lite"/>
    </source>
</evidence>
<dbReference type="Proteomes" id="UP000070054">
    <property type="component" value="Unassembled WGS sequence"/>
</dbReference>
<gene>
    <name evidence="2" type="ORF">CNYM01_10541</name>
</gene>
<dbReference type="OrthoDB" id="10608700at2759"/>
<evidence type="ECO:0000313" key="2">
    <source>
        <dbReference type="EMBL" id="KXH65235.1"/>
    </source>
</evidence>
<evidence type="ECO:0000313" key="3">
    <source>
        <dbReference type="Proteomes" id="UP000070054"/>
    </source>
</evidence>
<sequence length="251" mass="26800">MTHQKPQELKNWHSYCPEIERPIVHAALHVSCNSGRSSEPLPDTVRYSPALQPMICGTPQTPRVDGVADTRRPLPVISSHPAPARPSHPPNRCQAPFLVALGPVIFARNAEADRGTAAAQAHGQLGGCSTIGGGSSPPPLDDLDPSPKAEVNGEPTAKLASVPRAKVSVDGLKLCSSKDDGRSGDFIGEACRRTAATDDGASQKQGDGQALQLRLVRHPPRSRECDLQRSREIASRNRAERIATSLTFLPN</sequence>
<accession>A0A135UXW3</accession>
<keyword evidence="3" id="KW-1185">Reference proteome</keyword>
<dbReference type="EMBL" id="JEMN01000012">
    <property type="protein sequence ID" value="KXH65235.1"/>
    <property type="molecule type" value="Genomic_DNA"/>
</dbReference>
<dbReference type="AlphaFoldDB" id="A0A135UXW3"/>
<organism evidence="2 3">
    <name type="scientific">Colletotrichum nymphaeae SA-01</name>
    <dbReference type="NCBI Taxonomy" id="1460502"/>
    <lineage>
        <taxon>Eukaryota</taxon>
        <taxon>Fungi</taxon>
        <taxon>Dikarya</taxon>
        <taxon>Ascomycota</taxon>
        <taxon>Pezizomycotina</taxon>
        <taxon>Sordariomycetes</taxon>
        <taxon>Hypocreomycetidae</taxon>
        <taxon>Glomerellales</taxon>
        <taxon>Glomerellaceae</taxon>
        <taxon>Colletotrichum</taxon>
        <taxon>Colletotrichum acutatum species complex</taxon>
    </lineage>
</organism>
<feature type="region of interest" description="Disordered" evidence="1">
    <location>
        <begin position="128"/>
        <end position="159"/>
    </location>
</feature>
<protein>
    <submittedName>
        <fullName evidence="2">Uncharacterized protein</fullName>
    </submittedName>
</protein>
<comment type="caution">
    <text evidence="2">The sequence shown here is derived from an EMBL/GenBank/DDBJ whole genome shotgun (WGS) entry which is preliminary data.</text>
</comment>
<feature type="region of interest" description="Disordered" evidence="1">
    <location>
        <begin position="195"/>
        <end position="229"/>
    </location>
</feature>
<name>A0A135UXW3_9PEZI</name>